<dbReference type="AlphaFoldDB" id="D7FL03"/>
<feature type="compositionally biased region" description="Basic and acidic residues" evidence="1">
    <location>
        <begin position="163"/>
        <end position="181"/>
    </location>
</feature>
<dbReference type="GO" id="GO:0005524">
    <property type="term" value="F:ATP binding"/>
    <property type="evidence" value="ECO:0007669"/>
    <property type="project" value="InterPro"/>
</dbReference>
<dbReference type="InterPro" id="IPR008271">
    <property type="entry name" value="Ser/Thr_kinase_AS"/>
</dbReference>
<dbReference type="InParanoid" id="D7FL03"/>
<dbReference type="STRING" id="2880.D7FL03"/>
<gene>
    <name evidence="3" type="ORF">Esi_0150_0060</name>
</gene>
<keyword evidence="4" id="KW-1185">Reference proteome</keyword>
<evidence type="ECO:0000256" key="1">
    <source>
        <dbReference type="SAM" id="MobiDB-lite"/>
    </source>
</evidence>
<dbReference type="OrthoDB" id="4062651at2759"/>
<keyword evidence="3" id="KW-0808">Transferase</keyword>
<dbReference type="SUPFAM" id="SSF56112">
    <property type="entry name" value="Protein kinase-like (PK-like)"/>
    <property type="match status" value="1"/>
</dbReference>
<evidence type="ECO:0000313" key="3">
    <source>
        <dbReference type="EMBL" id="CBJ29546.1"/>
    </source>
</evidence>
<dbReference type="PANTHER" id="PTHR24359:SF1">
    <property type="entry name" value="INHIBITOR OF NUCLEAR FACTOR KAPPA-B KINASE EPSILON SUBUNIT HOMOLOG 1-RELATED"/>
    <property type="match status" value="1"/>
</dbReference>
<feature type="region of interest" description="Disordered" evidence="1">
    <location>
        <begin position="163"/>
        <end position="186"/>
    </location>
</feature>
<dbReference type="Proteomes" id="UP000002630">
    <property type="component" value="Linkage Group LG11"/>
</dbReference>
<dbReference type="Gene3D" id="1.10.510.10">
    <property type="entry name" value="Transferase(Phosphotransferase) domain 1"/>
    <property type="match status" value="1"/>
</dbReference>
<reference evidence="3 4" key="1">
    <citation type="journal article" date="2010" name="Nature">
        <title>The Ectocarpus genome and the independent evolution of multicellularity in brown algae.</title>
        <authorList>
            <person name="Cock J.M."/>
            <person name="Sterck L."/>
            <person name="Rouze P."/>
            <person name="Scornet D."/>
            <person name="Allen A.E."/>
            <person name="Amoutzias G."/>
            <person name="Anthouard V."/>
            <person name="Artiguenave F."/>
            <person name="Aury J.M."/>
            <person name="Badger J.H."/>
            <person name="Beszteri B."/>
            <person name="Billiau K."/>
            <person name="Bonnet E."/>
            <person name="Bothwell J.H."/>
            <person name="Bowler C."/>
            <person name="Boyen C."/>
            <person name="Brownlee C."/>
            <person name="Carrano C.J."/>
            <person name="Charrier B."/>
            <person name="Cho G.Y."/>
            <person name="Coelho S.M."/>
            <person name="Collen J."/>
            <person name="Corre E."/>
            <person name="Da Silva C."/>
            <person name="Delage L."/>
            <person name="Delaroque N."/>
            <person name="Dittami S.M."/>
            <person name="Doulbeau S."/>
            <person name="Elias M."/>
            <person name="Farnham G."/>
            <person name="Gachon C.M."/>
            <person name="Gschloessl B."/>
            <person name="Heesch S."/>
            <person name="Jabbari K."/>
            <person name="Jubin C."/>
            <person name="Kawai H."/>
            <person name="Kimura K."/>
            <person name="Kloareg B."/>
            <person name="Kupper F.C."/>
            <person name="Lang D."/>
            <person name="Le Bail A."/>
            <person name="Leblanc C."/>
            <person name="Lerouge P."/>
            <person name="Lohr M."/>
            <person name="Lopez P.J."/>
            <person name="Martens C."/>
            <person name="Maumus F."/>
            <person name="Michel G."/>
            <person name="Miranda-Saavedra D."/>
            <person name="Morales J."/>
            <person name="Moreau H."/>
            <person name="Motomura T."/>
            <person name="Nagasato C."/>
            <person name="Napoli C.A."/>
            <person name="Nelson D.R."/>
            <person name="Nyvall-Collen P."/>
            <person name="Peters A.F."/>
            <person name="Pommier C."/>
            <person name="Potin P."/>
            <person name="Poulain J."/>
            <person name="Quesneville H."/>
            <person name="Read B."/>
            <person name="Rensing S.A."/>
            <person name="Ritter A."/>
            <person name="Rousvoal S."/>
            <person name="Samanta M."/>
            <person name="Samson G."/>
            <person name="Schroeder D.C."/>
            <person name="Segurens B."/>
            <person name="Strittmatter M."/>
            <person name="Tonon T."/>
            <person name="Tregear J.W."/>
            <person name="Valentin K."/>
            <person name="von Dassow P."/>
            <person name="Yamagishi T."/>
            <person name="Van de Peer Y."/>
            <person name="Wincker P."/>
        </authorList>
    </citation>
    <scope>NUCLEOTIDE SEQUENCE [LARGE SCALE GENOMIC DNA]</scope>
    <source>
        <strain evidence="4">Ec32 / CCAP1310/4</strain>
    </source>
</reference>
<dbReference type="PROSITE" id="PS00108">
    <property type="entry name" value="PROTEIN_KINASE_ST"/>
    <property type="match status" value="1"/>
</dbReference>
<dbReference type="Pfam" id="PF00069">
    <property type="entry name" value="Pkinase"/>
    <property type="match status" value="1"/>
</dbReference>
<feature type="domain" description="Protein kinase" evidence="2">
    <location>
        <begin position="586"/>
        <end position="721"/>
    </location>
</feature>
<proteinExistence type="predicted"/>
<name>D7FL03_ECTSI</name>
<dbReference type="GO" id="GO:0004674">
    <property type="term" value="F:protein serine/threonine kinase activity"/>
    <property type="evidence" value="ECO:0007669"/>
    <property type="project" value="TreeGrafter"/>
</dbReference>
<evidence type="ECO:0000259" key="2">
    <source>
        <dbReference type="PROSITE" id="PS50011"/>
    </source>
</evidence>
<dbReference type="PROSITE" id="PS50011">
    <property type="entry name" value="PROTEIN_KINASE_DOM"/>
    <property type="match status" value="1"/>
</dbReference>
<dbReference type="PANTHER" id="PTHR24359">
    <property type="entry name" value="SERINE/THREONINE-PROTEIN KINASE SBK1"/>
    <property type="match status" value="1"/>
</dbReference>
<feature type="region of interest" description="Disordered" evidence="1">
    <location>
        <begin position="500"/>
        <end position="536"/>
    </location>
</feature>
<keyword evidence="3" id="KW-0418">Kinase</keyword>
<protein>
    <submittedName>
        <fullName evidence="3">Tyrosine kinase</fullName>
    </submittedName>
</protein>
<evidence type="ECO:0000313" key="4">
    <source>
        <dbReference type="Proteomes" id="UP000002630"/>
    </source>
</evidence>
<dbReference type="EMBL" id="FN649736">
    <property type="protein sequence ID" value="CBJ29546.1"/>
    <property type="molecule type" value="Genomic_DNA"/>
</dbReference>
<dbReference type="EMBL" id="FN648070">
    <property type="protein sequence ID" value="CBJ29546.1"/>
    <property type="molecule type" value="Genomic_DNA"/>
</dbReference>
<dbReference type="InterPro" id="IPR000719">
    <property type="entry name" value="Prot_kinase_dom"/>
</dbReference>
<organism evidence="3 4">
    <name type="scientific">Ectocarpus siliculosus</name>
    <name type="common">Brown alga</name>
    <name type="synonym">Conferva siliculosa</name>
    <dbReference type="NCBI Taxonomy" id="2880"/>
    <lineage>
        <taxon>Eukaryota</taxon>
        <taxon>Sar</taxon>
        <taxon>Stramenopiles</taxon>
        <taxon>Ochrophyta</taxon>
        <taxon>PX clade</taxon>
        <taxon>Phaeophyceae</taxon>
        <taxon>Ectocarpales</taxon>
        <taxon>Ectocarpaceae</taxon>
        <taxon>Ectocarpus</taxon>
    </lineage>
</organism>
<dbReference type="InterPro" id="IPR011009">
    <property type="entry name" value="Kinase-like_dom_sf"/>
</dbReference>
<sequence>MSGVMVLPYRSWHTTGWRRQLPEDRIAPADTSNKRTQAPFLRKNAEVSIRGERRFYLPMPSQTTAEEKKGRIKLRWACCRYFTVMSIRGEEAFLPADAIGDHRGGGEGGRQAAVGLVPTLDHGVHQGEEACLPADAIGDNRGGERGRQAAVGLMATLAANTTEVRHDEQAESSHRPARFGDRAQGGGGAVLPTGLFGYLGEEEEKMEEEEVVESAHTSNLTTGHAGQEQGTLLPAGLLGFLGGVEEGEAAPRVGQSCETSRQHQEGRQHEPIMLRERMQAGNDRVGHRESAAGWWMDEEKGSYVAAAGFSRIESKPRDERFSGEVCSGRTIGATADQGMRAEATGLEGRAMRAEGRVDMFDHRLEVGVGEHLWTKEDKTCEDVAAGMRQEKLVLQNMDGMTSHTLEAKAEGKGPPLPSPMKRVQTLNSILDDSPSGIAAGKGPSAATARDGSIASMALEAKAEVKGEELEQVQGLQAFSRGVRAEGEALPCIPEGRSATVAAGGLPSTAGPGDGPSIRAPSVGQTDRADEQTRQSALTSLSRQVGWGWRQRGSIRRLFLANLAEVCASGQVQSFAVNALKTADMPMVLAQPLGYGSFGRVDDVSYASLPGQSFAMKTRAGLARRSVALETQSDHLSANTLQLGPNQAASMSARFCALVEMTVFARLVVDLARGVHHMHSMGLVHRDIKPGNVLVFESEGHGLHAKLADFGFTAGKPHPKSL</sequence>
<accession>D7FL03</accession>